<feature type="compositionally biased region" description="Polar residues" evidence="1">
    <location>
        <begin position="146"/>
        <end position="155"/>
    </location>
</feature>
<feature type="region of interest" description="Disordered" evidence="1">
    <location>
        <begin position="1"/>
        <end position="38"/>
    </location>
</feature>
<dbReference type="EMBL" id="JAVRRA010025067">
    <property type="protein sequence ID" value="KAK5123248.1"/>
    <property type="molecule type" value="Genomic_DNA"/>
</dbReference>
<comment type="caution">
    <text evidence="2">The sequence shown here is derived from an EMBL/GenBank/DDBJ whole genome shotgun (WGS) entry which is preliminary data.</text>
</comment>
<dbReference type="Proteomes" id="UP001357485">
    <property type="component" value="Unassembled WGS sequence"/>
</dbReference>
<feature type="compositionally biased region" description="Polar residues" evidence="1">
    <location>
        <begin position="382"/>
        <end position="391"/>
    </location>
</feature>
<name>A0ABR0KU54_9PEZI</name>
<keyword evidence="3" id="KW-1185">Reference proteome</keyword>
<feature type="region of interest" description="Disordered" evidence="1">
    <location>
        <begin position="354"/>
        <end position="455"/>
    </location>
</feature>
<sequence>MVQDEHEPNRSLYIGRPQQQHYGRDLQFEPGAPDNHHPLKYHALRNEIQASRSEGQHRSQRAASLSANSFEDYVLFAMDEEIPNSYFTSMLNLEDDDLVDGPAALFDQMTRLETISNNNASSYPVPSTMLPIVTTKTARSSLISPILTNSRTPSPSRKVEALRTSFSSQDSPPLDAHLSVSQTSSLRQHRTNIGPQQCSPAPSDLSVGGYDPSETMRPASSMRPVVRVELYGREEPPLTTAHARDPSRQGSYSRNSSAHLSPYPADEPWDEECPREDSDLSSEHLVSPLTYLSIHRDDGGSWISDAVSAPAGISPGIREQLNYTPMLTLQERTDQRLVAEKNANVVDWLTHSETGSEVGDGKPHSNITKETQLKNRRRAKSTSDATTNFRSASGLDVNGRLSQQSGLPESSVGFYIDEQGEVDESELSESSIGSESPPAKVDVNEAYNDGSYFPQMGADDSSTLHFYTARPWDDPSAGAEVPVERYQPNTSNAAMMRFSQRAKELDSASLAVTVGSRRRSAGDLDSLFSVKGISKPIIVNEDADA</sequence>
<feature type="compositionally biased region" description="Acidic residues" evidence="1">
    <location>
        <begin position="418"/>
        <end position="427"/>
    </location>
</feature>
<protein>
    <submittedName>
        <fullName evidence="2">Uncharacterized protein</fullName>
    </submittedName>
</protein>
<evidence type="ECO:0000313" key="3">
    <source>
        <dbReference type="Proteomes" id="UP001357485"/>
    </source>
</evidence>
<feature type="compositionally biased region" description="Polar residues" evidence="1">
    <location>
        <begin position="248"/>
        <end position="259"/>
    </location>
</feature>
<feature type="compositionally biased region" description="Basic and acidic residues" evidence="1">
    <location>
        <begin position="230"/>
        <end position="247"/>
    </location>
</feature>
<evidence type="ECO:0000313" key="2">
    <source>
        <dbReference type="EMBL" id="KAK5123248.1"/>
    </source>
</evidence>
<feature type="compositionally biased region" description="Polar residues" evidence="1">
    <location>
        <begin position="179"/>
        <end position="200"/>
    </location>
</feature>
<organism evidence="2 3">
    <name type="scientific">Cryomyces antarcticus</name>
    <dbReference type="NCBI Taxonomy" id="329879"/>
    <lineage>
        <taxon>Eukaryota</taxon>
        <taxon>Fungi</taxon>
        <taxon>Dikarya</taxon>
        <taxon>Ascomycota</taxon>
        <taxon>Pezizomycotina</taxon>
        <taxon>Dothideomycetes</taxon>
        <taxon>Dothideomycetes incertae sedis</taxon>
        <taxon>Cryomyces</taxon>
    </lineage>
</organism>
<feature type="non-terminal residue" evidence="2">
    <location>
        <position position="545"/>
    </location>
</feature>
<proteinExistence type="predicted"/>
<reference evidence="2 3" key="1">
    <citation type="submission" date="2023-08" db="EMBL/GenBank/DDBJ databases">
        <title>Black Yeasts Isolated from many extreme environments.</title>
        <authorList>
            <person name="Coleine C."/>
            <person name="Stajich J.E."/>
            <person name="Selbmann L."/>
        </authorList>
    </citation>
    <scope>NUCLEOTIDE SEQUENCE [LARGE SCALE GENOMIC DNA]</scope>
    <source>
        <strain evidence="2 3">CCFEE 536</strain>
    </source>
</reference>
<feature type="region of interest" description="Disordered" evidence="1">
    <location>
        <begin position="146"/>
        <end position="280"/>
    </location>
</feature>
<accession>A0ABR0KU54</accession>
<gene>
    <name evidence="2" type="ORF">LTR16_003854</name>
</gene>
<evidence type="ECO:0000256" key="1">
    <source>
        <dbReference type="SAM" id="MobiDB-lite"/>
    </source>
</evidence>